<evidence type="ECO:0000256" key="5">
    <source>
        <dbReference type="ARBA" id="ARBA00023004"/>
    </source>
</evidence>
<accession>E9SE90</accession>
<dbReference type="GO" id="GO:0005506">
    <property type="term" value="F:iron ion binding"/>
    <property type="evidence" value="ECO:0007669"/>
    <property type="project" value="InterPro"/>
</dbReference>
<evidence type="ECO:0000259" key="6">
    <source>
        <dbReference type="PROSITE" id="PS50903"/>
    </source>
</evidence>
<evidence type="ECO:0000256" key="4">
    <source>
        <dbReference type="ARBA" id="ARBA00022982"/>
    </source>
</evidence>
<dbReference type="PROSITE" id="PS50903">
    <property type="entry name" value="RUBREDOXIN_LIKE"/>
    <property type="match status" value="1"/>
</dbReference>
<gene>
    <name evidence="8" type="ORF">CUS_6000</name>
</gene>
<name>E9SE90_RUMAL</name>
<dbReference type="RefSeq" id="WP_002851039.1">
    <property type="nucleotide sequence ID" value="NZ_ADKM02000095.1"/>
</dbReference>
<keyword evidence="9" id="KW-1185">Reference proteome</keyword>
<comment type="cofactor">
    <cofactor evidence="1">
        <name>Fe(3+)</name>
        <dbReference type="ChEBI" id="CHEBI:29034"/>
    </cofactor>
</comment>
<dbReference type="Proteomes" id="UP000004259">
    <property type="component" value="Unassembled WGS sequence"/>
</dbReference>
<dbReference type="InterPro" id="IPR052364">
    <property type="entry name" value="Rubrerythrin"/>
</dbReference>
<dbReference type="InterPro" id="IPR003251">
    <property type="entry name" value="Rr_diiron-bd_dom"/>
</dbReference>
<dbReference type="InterPro" id="IPR012347">
    <property type="entry name" value="Ferritin-like"/>
</dbReference>
<organism evidence="8 9">
    <name type="scientific">Ruminococcus albus 8</name>
    <dbReference type="NCBI Taxonomy" id="246199"/>
    <lineage>
        <taxon>Bacteria</taxon>
        <taxon>Bacillati</taxon>
        <taxon>Bacillota</taxon>
        <taxon>Clostridia</taxon>
        <taxon>Eubacteriales</taxon>
        <taxon>Oscillospiraceae</taxon>
        <taxon>Ruminococcus</taxon>
    </lineage>
</organism>
<dbReference type="NCBIfam" id="NF045767">
    <property type="entry name" value="RuberyRbr"/>
    <property type="match status" value="1"/>
</dbReference>
<evidence type="ECO:0000256" key="1">
    <source>
        <dbReference type="ARBA" id="ARBA00001965"/>
    </source>
</evidence>
<dbReference type="SUPFAM" id="SSF57802">
    <property type="entry name" value="Rubredoxin-like"/>
    <property type="match status" value="1"/>
</dbReference>
<dbReference type="CDD" id="cd00729">
    <property type="entry name" value="rubredoxin_SM"/>
    <property type="match status" value="1"/>
</dbReference>
<dbReference type="PANTHER" id="PTHR43865">
    <property type="entry name" value="RUBRERYTHRIN-RELATED"/>
    <property type="match status" value="1"/>
</dbReference>
<comment type="caution">
    <text evidence="8">The sequence shown here is derived from an EMBL/GenBank/DDBJ whole genome shotgun (WGS) entry which is preliminary data.</text>
</comment>
<dbReference type="PROSITE" id="PS50905">
    <property type="entry name" value="FERRITIN_LIKE"/>
    <property type="match status" value="1"/>
</dbReference>
<keyword evidence="5" id="KW-0408">Iron</keyword>
<dbReference type="InterPro" id="IPR024934">
    <property type="entry name" value="Rubredoxin-like_dom"/>
</dbReference>
<dbReference type="PANTHER" id="PTHR43865:SF1">
    <property type="entry name" value="RUBRERYTHRIN-RELATED"/>
    <property type="match status" value="1"/>
</dbReference>
<reference evidence="8 9" key="1">
    <citation type="submission" date="2011-02" db="EMBL/GenBank/DDBJ databases">
        <authorList>
            <person name="Nelson K.E."/>
            <person name="Sutton G."/>
            <person name="Torralba M."/>
            <person name="Durkin S."/>
            <person name="Harkins D."/>
            <person name="Montgomery R."/>
            <person name="Ziemer C."/>
            <person name="Klaassens E."/>
            <person name="Ocuiv P."/>
            <person name="Morrison M."/>
        </authorList>
    </citation>
    <scope>NUCLEOTIDE SEQUENCE [LARGE SCALE GENOMIC DNA]</scope>
    <source>
        <strain evidence="8 9">8</strain>
    </source>
</reference>
<sequence length="200" mass="22990">MEFANSKTKENLMRAYAGETQARTRYNFAQEKLKQQHYAVSELFRFTADQEKEHAEVFYNHLKEFSGQQVKVCADYPVDLSTDACELLKLAVQHETNEAEDLYPEFARTAREEGFADIARDFENISKIENTHGRRFESFANLMREGRLYKSDKSEVWVCLNCGFIVESDSAPENCPVCGADQGYYIRLCMAEWGARGGCQ</sequence>
<feature type="domain" description="Rubredoxin-like" evidence="6">
    <location>
        <begin position="154"/>
        <end position="188"/>
    </location>
</feature>
<dbReference type="OrthoDB" id="9799749at2"/>
<evidence type="ECO:0000313" key="8">
    <source>
        <dbReference type="EMBL" id="EGC02374.1"/>
    </source>
</evidence>
<dbReference type="CDD" id="cd01041">
    <property type="entry name" value="Rubrerythrin"/>
    <property type="match status" value="1"/>
</dbReference>
<dbReference type="InterPro" id="IPR048574">
    <property type="entry name" value="RUBY_RBDX"/>
</dbReference>
<dbReference type="InterPro" id="IPR009040">
    <property type="entry name" value="Ferritin-like_diiron"/>
</dbReference>
<dbReference type="EMBL" id="ADKM02000095">
    <property type="protein sequence ID" value="EGC02374.1"/>
    <property type="molecule type" value="Genomic_DNA"/>
</dbReference>
<keyword evidence="3" id="KW-0479">Metal-binding</keyword>
<feature type="domain" description="Ferritin-like diiron" evidence="7">
    <location>
        <begin position="2"/>
        <end position="147"/>
    </location>
</feature>
<dbReference type="Gene3D" id="1.20.1260.10">
    <property type="match status" value="1"/>
</dbReference>
<dbReference type="Gene3D" id="2.20.28.10">
    <property type="match status" value="1"/>
</dbReference>
<protein>
    <submittedName>
        <fullName evidence="8">Putative rubrerythrin</fullName>
    </submittedName>
</protein>
<dbReference type="Pfam" id="PF02915">
    <property type="entry name" value="Rubrerythrin"/>
    <property type="match status" value="1"/>
</dbReference>
<dbReference type="AlphaFoldDB" id="E9SE90"/>
<evidence type="ECO:0000256" key="3">
    <source>
        <dbReference type="ARBA" id="ARBA00022723"/>
    </source>
</evidence>
<dbReference type="eggNOG" id="COG1592">
    <property type="taxonomic scope" value="Bacteria"/>
</dbReference>
<dbReference type="SUPFAM" id="SSF47240">
    <property type="entry name" value="Ferritin-like"/>
    <property type="match status" value="1"/>
</dbReference>
<dbReference type="Pfam" id="PF21349">
    <property type="entry name" value="RUBY_RBDX"/>
    <property type="match status" value="1"/>
</dbReference>
<dbReference type="STRING" id="246199.CUS_6000"/>
<evidence type="ECO:0000256" key="2">
    <source>
        <dbReference type="ARBA" id="ARBA00022448"/>
    </source>
</evidence>
<dbReference type="InterPro" id="IPR009078">
    <property type="entry name" value="Ferritin-like_SF"/>
</dbReference>
<dbReference type="GO" id="GO:0016491">
    <property type="term" value="F:oxidoreductase activity"/>
    <property type="evidence" value="ECO:0007669"/>
    <property type="project" value="InterPro"/>
</dbReference>
<evidence type="ECO:0000313" key="9">
    <source>
        <dbReference type="Proteomes" id="UP000004259"/>
    </source>
</evidence>
<keyword evidence="4" id="KW-0249">Electron transport</keyword>
<evidence type="ECO:0000259" key="7">
    <source>
        <dbReference type="PROSITE" id="PS50905"/>
    </source>
</evidence>
<keyword evidence="2" id="KW-0813">Transport</keyword>
<proteinExistence type="predicted"/>